<proteinExistence type="inferred from homology"/>
<dbReference type="NCBIfam" id="TIGR00188">
    <property type="entry name" value="rnpA"/>
    <property type="match status" value="1"/>
</dbReference>
<dbReference type="Proteomes" id="UP000292118">
    <property type="component" value="Chromosome"/>
</dbReference>
<evidence type="ECO:0000256" key="3">
    <source>
        <dbReference type="ARBA" id="ARBA00022759"/>
    </source>
</evidence>
<evidence type="ECO:0000256" key="7">
    <source>
        <dbReference type="NCBIfam" id="TIGR00188"/>
    </source>
</evidence>
<accession>A0A4V0YG05</accession>
<keyword evidence="1 6" id="KW-0819">tRNA processing</keyword>
<dbReference type="HAMAP" id="MF_00227">
    <property type="entry name" value="RNase_P"/>
    <property type="match status" value="1"/>
</dbReference>
<dbReference type="SUPFAM" id="SSF54211">
    <property type="entry name" value="Ribosomal protein S5 domain 2-like"/>
    <property type="match status" value="1"/>
</dbReference>
<keyword evidence="2 6" id="KW-0540">Nuclease</keyword>
<keyword evidence="5 6" id="KW-0694">RNA-binding</keyword>
<evidence type="ECO:0000256" key="2">
    <source>
        <dbReference type="ARBA" id="ARBA00022722"/>
    </source>
</evidence>
<dbReference type="OrthoDB" id="196964at2"/>
<dbReference type="PANTHER" id="PTHR33992">
    <property type="entry name" value="RIBONUCLEASE P PROTEIN COMPONENT"/>
    <property type="match status" value="1"/>
</dbReference>
<dbReference type="PANTHER" id="PTHR33992:SF1">
    <property type="entry name" value="RIBONUCLEASE P PROTEIN COMPONENT"/>
    <property type="match status" value="1"/>
</dbReference>
<protein>
    <recommendedName>
        <fullName evidence="6 7">Ribonuclease P protein component</fullName>
        <shortName evidence="6">RNase P protein</shortName>
        <shortName evidence="6">RNaseP protein</shortName>
        <ecNumber evidence="6 7">3.1.26.5</ecNumber>
    </recommendedName>
    <alternativeName>
        <fullName evidence="6">Protein C5</fullName>
    </alternativeName>
</protein>
<evidence type="ECO:0000256" key="6">
    <source>
        <dbReference type="HAMAP-Rule" id="MF_00227"/>
    </source>
</evidence>
<keyword evidence="9" id="KW-1185">Reference proteome</keyword>
<dbReference type="RefSeq" id="WP_129186930.1">
    <property type="nucleotide sequence ID" value="NZ_CP035493.1"/>
</dbReference>
<keyword evidence="3 6" id="KW-0255">Endonuclease</keyword>
<dbReference type="Pfam" id="PF00825">
    <property type="entry name" value="Ribonuclease_P"/>
    <property type="match status" value="1"/>
</dbReference>
<reference evidence="8 9" key="1">
    <citation type="submission" date="2019-01" db="EMBL/GenBank/DDBJ databases">
        <title>Genome sequencing of strain FW10M-9.</title>
        <authorList>
            <person name="Heo J."/>
            <person name="Kim S.-J."/>
            <person name="Kim J.-S."/>
            <person name="Hong S.-B."/>
            <person name="Kwon S.-W."/>
        </authorList>
    </citation>
    <scope>NUCLEOTIDE SEQUENCE [LARGE SCALE GENOMIC DNA]</scope>
    <source>
        <strain evidence="8 9">FW10M-9</strain>
    </source>
</reference>
<dbReference type="EMBL" id="CP035493">
    <property type="protein sequence ID" value="QAY69531.1"/>
    <property type="molecule type" value="Genomic_DNA"/>
</dbReference>
<dbReference type="KEGG" id="xya:ET471_05295"/>
<dbReference type="InterPro" id="IPR000100">
    <property type="entry name" value="RNase_P"/>
</dbReference>
<gene>
    <name evidence="6 8" type="primary">rnpA</name>
    <name evidence="8" type="ORF">ET471_05295</name>
</gene>
<comment type="function">
    <text evidence="6">RNaseP catalyzes the removal of the 5'-leader sequence from pre-tRNA to produce the mature 5'-terminus. It can also cleave other RNA substrates such as 4.5S RNA. The protein component plays an auxiliary but essential role in vivo by binding to the 5'-leader sequence and broadening the substrate specificity of the ribozyme.</text>
</comment>
<evidence type="ECO:0000256" key="4">
    <source>
        <dbReference type="ARBA" id="ARBA00022801"/>
    </source>
</evidence>
<name>A0A4V0YG05_9MICO</name>
<dbReference type="GO" id="GO:0030677">
    <property type="term" value="C:ribonuclease P complex"/>
    <property type="evidence" value="ECO:0007669"/>
    <property type="project" value="TreeGrafter"/>
</dbReference>
<evidence type="ECO:0000256" key="5">
    <source>
        <dbReference type="ARBA" id="ARBA00022884"/>
    </source>
</evidence>
<comment type="catalytic activity">
    <reaction evidence="6">
        <text>Endonucleolytic cleavage of RNA, removing 5'-extranucleotides from tRNA precursor.</text>
        <dbReference type="EC" id="3.1.26.5"/>
    </reaction>
</comment>
<sequence length="125" mass="13457">MLPSTHRLRRPAEFGLTVRRGVRAGRSTVVVHLLVDNEGDATPLVGFVVSKAVGNSVQRNLVKRRLREIVRPLLGAHSPVAFPDHTRAVVRALPAASTATFAELGRDVQAALEKAVQRAASVRPA</sequence>
<dbReference type="Gene3D" id="3.30.230.10">
    <property type="match status" value="1"/>
</dbReference>
<comment type="similarity">
    <text evidence="6">Belongs to the RnpA family.</text>
</comment>
<keyword evidence="4 6" id="KW-0378">Hydrolase</keyword>
<dbReference type="InterPro" id="IPR014721">
    <property type="entry name" value="Ribsml_uS5_D2-typ_fold_subgr"/>
</dbReference>
<dbReference type="AlphaFoldDB" id="A0A4V0YG05"/>
<comment type="subunit">
    <text evidence="6">Consists of a catalytic RNA component (M1 or rnpB) and a protein subunit.</text>
</comment>
<dbReference type="GO" id="GO:0000049">
    <property type="term" value="F:tRNA binding"/>
    <property type="evidence" value="ECO:0007669"/>
    <property type="project" value="UniProtKB-UniRule"/>
</dbReference>
<evidence type="ECO:0000313" key="8">
    <source>
        <dbReference type="EMBL" id="QAY69531.1"/>
    </source>
</evidence>
<dbReference type="GO" id="GO:0001682">
    <property type="term" value="P:tRNA 5'-leader removal"/>
    <property type="evidence" value="ECO:0007669"/>
    <property type="project" value="UniProtKB-UniRule"/>
</dbReference>
<organism evidence="8 9">
    <name type="scientific">Xylanimonas protaetiae</name>
    <dbReference type="NCBI Taxonomy" id="2509457"/>
    <lineage>
        <taxon>Bacteria</taxon>
        <taxon>Bacillati</taxon>
        <taxon>Actinomycetota</taxon>
        <taxon>Actinomycetes</taxon>
        <taxon>Micrococcales</taxon>
        <taxon>Promicromonosporaceae</taxon>
        <taxon>Xylanimonas</taxon>
    </lineage>
</organism>
<dbReference type="InterPro" id="IPR020568">
    <property type="entry name" value="Ribosomal_Su5_D2-typ_SF"/>
</dbReference>
<dbReference type="EC" id="3.1.26.5" evidence="6 7"/>
<dbReference type="GO" id="GO:0004526">
    <property type="term" value="F:ribonuclease P activity"/>
    <property type="evidence" value="ECO:0007669"/>
    <property type="project" value="UniProtKB-UniRule"/>
</dbReference>
<dbReference type="GO" id="GO:0042781">
    <property type="term" value="F:3'-tRNA processing endoribonuclease activity"/>
    <property type="evidence" value="ECO:0007669"/>
    <property type="project" value="TreeGrafter"/>
</dbReference>
<evidence type="ECO:0000256" key="1">
    <source>
        <dbReference type="ARBA" id="ARBA00022694"/>
    </source>
</evidence>
<evidence type="ECO:0000313" key="9">
    <source>
        <dbReference type="Proteomes" id="UP000292118"/>
    </source>
</evidence>